<keyword evidence="3" id="KW-1185">Reference proteome</keyword>
<dbReference type="InterPro" id="IPR001387">
    <property type="entry name" value="Cro/C1-type_HTH"/>
</dbReference>
<feature type="region of interest" description="Disordered" evidence="1">
    <location>
        <begin position="132"/>
        <end position="151"/>
    </location>
</feature>
<dbReference type="SUPFAM" id="SSF47413">
    <property type="entry name" value="lambda repressor-like DNA-binding domains"/>
    <property type="match status" value="1"/>
</dbReference>
<proteinExistence type="predicted"/>
<evidence type="ECO:0000313" key="2">
    <source>
        <dbReference type="EMBL" id="MEI2454589.1"/>
    </source>
</evidence>
<gene>
    <name evidence="2" type="ORF">V2J18_07835</name>
</gene>
<dbReference type="CDD" id="cd00093">
    <property type="entry name" value="HTH_XRE"/>
    <property type="match status" value="1"/>
</dbReference>
<comment type="caution">
    <text evidence="2">The sequence shown here is derived from an EMBL/GenBank/DDBJ whole genome shotgun (WGS) entry which is preliminary data.</text>
</comment>
<accession>A0ABU8D0P1</accession>
<sequence>MHNDISTIGARIAEERQRQSASQKETAALGHVSLRTQAAYEMGESMPNLAYMKQLAAAGFDVTYIITGERVASTIADDEAELLARYRGSSLELRKAALAVLGIAAQAPATGSTFNASSGNIKIGQVSHGPITGSQTINVGGGGRKKKGKTD</sequence>
<dbReference type="Proteomes" id="UP001387215">
    <property type="component" value="Unassembled WGS sequence"/>
</dbReference>
<name>A0ABU8D0P1_9GAMM</name>
<dbReference type="RefSeq" id="WP_336131487.1">
    <property type="nucleotide sequence ID" value="NZ_JBANDL010000002.1"/>
</dbReference>
<evidence type="ECO:0000256" key="1">
    <source>
        <dbReference type="SAM" id="MobiDB-lite"/>
    </source>
</evidence>
<reference evidence="2 3" key="1">
    <citation type="submission" date="2024-02" db="EMBL/GenBank/DDBJ databases">
        <title>Lysobacter Genome Sequencing and Mining.</title>
        <authorList>
            <person name="Bierman J."/>
            <person name="Walker M.C."/>
        </authorList>
    </citation>
    <scope>NUCLEOTIDE SEQUENCE [LARGE SCALE GENOMIC DNA]</scope>
    <source>
        <strain evidence="2 3">PB6250</strain>
    </source>
</reference>
<evidence type="ECO:0000313" key="3">
    <source>
        <dbReference type="Proteomes" id="UP001387215"/>
    </source>
</evidence>
<organism evidence="2 3">
    <name type="scientific">Lysobacter firmicutimachus</name>
    <dbReference type="NCBI Taxonomy" id="1792846"/>
    <lineage>
        <taxon>Bacteria</taxon>
        <taxon>Pseudomonadati</taxon>
        <taxon>Pseudomonadota</taxon>
        <taxon>Gammaproteobacteria</taxon>
        <taxon>Lysobacterales</taxon>
        <taxon>Lysobacteraceae</taxon>
        <taxon>Lysobacter</taxon>
    </lineage>
</organism>
<dbReference type="EMBL" id="JBANDL010000002">
    <property type="protein sequence ID" value="MEI2454589.1"/>
    <property type="molecule type" value="Genomic_DNA"/>
</dbReference>
<dbReference type="Gene3D" id="1.10.260.40">
    <property type="entry name" value="lambda repressor-like DNA-binding domains"/>
    <property type="match status" value="1"/>
</dbReference>
<protein>
    <submittedName>
        <fullName evidence="2">Helix-turn-helix domain-containing protein</fullName>
    </submittedName>
</protein>
<dbReference type="InterPro" id="IPR010982">
    <property type="entry name" value="Lambda_DNA-bd_dom_sf"/>
</dbReference>